<dbReference type="InterPro" id="IPR003599">
    <property type="entry name" value="Ig_sub"/>
</dbReference>
<evidence type="ECO:0000256" key="4">
    <source>
        <dbReference type="SAM" id="SignalP"/>
    </source>
</evidence>
<evidence type="ECO:0000313" key="6">
    <source>
        <dbReference type="EMBL" id="KAH0557331.1"/>
    </source>
</evidence>
<dbReference type="InterPro" id="IPR007110">
    <property type="entry name" value="Ig-like_dom"/>
</dbReference>
<keyword evidence="2" id="KW-1015">Disulfide bond</keyword>
<dbReference type="InterPro" id="IPR013098">
    <property type="entry name" value="Ig_I-set"/>
</dbReference>
<comment type="caution">
    <text evidence="6">The sequence shown here is derived from an EMBL/GenBank/DDBJ whole genome shotgun (WGS) entry which is preliminary data.</text>
</comment>
<keyword evidence="1" id="KW-0677">Repeat</keyword>
<dbReference type="Gene3D" id="2.60.40.10">
    <property type="entry name" value="Immunoglobulins"/>
    <property type="match status" value="6"/>
</dbReference>
<keyword evidence="4" id="KW-0732">Signal</keyword>
<feature type="chain" id="PRO_5043529587" description="Ig-like domain-containing protein" evidence="4">
    <location>
        <begin position="19"/>
        <end position="766"/>
    </location>
</feature>
<dbReference type="AlphaFoldDB" id="A0AAV7ISN0"/>
<dbReference type="EMBL" id="JAHXZJ010000747">
    <property type="protein sequence ID" value="KAH0557331.1"/>
    <property type="molecule type" value="Genomic_DNA"/>
</dbReference>
<dbReference type="InterPro" id="IPR003598">
    <property type="entry name" value="Ig_sub2"/>
</dbReference>
<dbReference type="InterPro" id="IPR036179">
    <property type="entry name" value="Ig-like_dom_sf"/>
</dbReference>
<dbReference type="GO" id="GO:0098609">
    <property type="term" value="P:cell-cell adhesion"/>
    <property type="evidence" value="ECO:0007669"/>
    <property type="project" value="TreeGrafter"/>
</dbReference>
<dbReference type="PANTHER" id="PTHR44170:SF6">
    <property type="entry name" value="CONTACTIN"/>
    <property type="match status" value="1"/>
</dbReference>
<feature type="domain" description="Ig-like" evidence="5">
    <location>
        <begin position="441"/>
        <end position="536"/>
    </location>
</feature>
<evidence type="ECO:0000256" key="1">
    <source>
        <dbReference type="ARBA" id="ARBA00022737"/>
    </source>
</evidence>
<evidence type="ECO:0000256" key="2">
    <source>
        <dbReference type="ARBA" id="ARBA00023157"/>
    </source>
</evidence>
<feature type="domain" description="Ig-like" evidence="5">
    <location>
        <begin position="236"/>
        <end position="330"/>
    </location>
</feature>
<organism evidence="6 7">
    <name type="scientific">Cotesia glomerata</name>
    <name type="common">Lepidopteran parasitic wasp</name>
    <name type="synonym">Apanteles glomeratus</name>
    <dbReference type="NCBI Taxonomy" id="32391"/>
    <lineage>
        <taxon>Eukaryota</taxon>
        <taxon>Metazoa</taxon>
        <taxon>Ecdysozoa</taxon>
        <taxon>Arthropoda</taxon>
        <taxon>Hexapoda</taxon>
        <taxon>Insecta</taxon>
        <taxon>Pterygota</taxon>
        <taxon>Neoptera</taxon>
        <taxon>Endopterygota</taxon>
        <taxon>Hymenoptera</taxon>
        <taxon>Apocrita</taxon>
        <taxon>Ichneumonoidea</taxon>
        <taxon>Braconidae</taxon>
        <taxon>Microgastrinae</taxon>
        <taxon>Cotesia</taxon>
    </lineage>
</organism>
<dbReference type="GO" id="GO:0016020">
    <property type="term" value="C:membrane"/>
    <property type="evidence" value="ECO:0007669"/>
    <property type="project" value="UniProtKB-SubCell"/>
</dbReference>
<dbReference type="Proteomes" id="UP000826195">
    <property type="component" value="Unassembled WGS sequence"/>
</dbReference>
<dbReference type="SUPFAM" id="SSF48726">
    <property type="entry name" value="Immunoglobulin"/>
    <property type="match status" value="4"/>
</dbReference>
<feature type="signal peptide" evidence="4">
    <location>
        <begin position="1"/>
        <end position="18"/>
    </location>
</feature>
<dbReference type="SMART" id="SM00409">
    <property type="entry name" value="IG"/>
    <property type="match status" value="5"/>
</dbReference>
<dbReference type="Pfam" id="PF07679">
    <property type="entry name" value="I-set"/>
    <property type="match status" value="1"/>
</dbReference>
<dbReference type="PANTHER" id="PTHR44170">
    <property type="entry name" value="PROTEIN SIDEKICK"/>
    <property type="match status" value="1"/>
</dbReference>
<evidence type="ECO:0000256" key="3">
    <source>
        <dbReference type="SAM" id="MobiDB-lite"/>
    </source>
</evidence>
<gene>
    <name evidence="6" type="ORF">KQX54_004258</name>
</gene>
<feature type="compositionally biased region" description="Basic and acidic residues" evidence="3">
    <location>
        <begin position="623"/>
        <end position="635"/>
    </location>
</feature>
<feature type="region of interest" description="Disordered" evidence="3">
    <location>
        <begin position="605"/>
        <end position="635"/>
    </location>
</feature>
<dbReference type="InterPro" id="IPR013783">
    <property type="entry name" value="Ig-like_fold"/>
</dbReference>
<dbReference type="PROSITE" id="PS50835">
    <property type="entry name" value="IG_LIKE"/>
    <property type="match status" value="3"/>
</dbReference>
<accession>A0AAV7ISN0</accession>
<sequence length="766" mass="86870">MFSKYFTSLLINSCLCLSELTIAPSSDIEVNEGEPLKITCTASEEVDFFYPKDIPDLAATSSVSIVNEPKNGTSNFIFKRSKTVFGDSGWYGCIKASKNQPKLDLGTIYVTPDNFEKSDVKWVYVFVKSTEHLLVDIPFLYQNTDGKYYLFEEESDDVLLPCRPTSAAYKVEFYSFDNSKPIDSEYDPKRGIIIRNIKKDSPLSYYCIAVENNGVMREKKEFVIKITGETPTDKVPKFSTKGLTHMEIGKKFSVECLVRFWNHNNYFLNWLTPRSTSRTSKNLTTIENYSFEDRILNNRLVSLELTIENVTSEDFGEYQCRLYEYASVVTGKINLQPHERKHLDLSLQNPRNQYSIKNEKSYTWQINVDAYPIPELHWFDSLGKEIVTSWQFYDYNVNGECFSVYLTKSFFTADDSGIYTVFANNSEMKTISLNVVVYTPPNIIEEEQKHTTYSTNDVATFQCRAMGDPKPDITWEYLDEYRIVVENGSHFFEKIESWSILDEVRSSARTRISRSGYVSCEARNKYGKDSKLVKIDIKANNSDRRLPTNDASMNASINLKIDDIGKPETSSEVLACEFRNPDAELVTPNVGAKETIKSVNLDNSQPKIRVKGPGSKIGNGDDNATRTEPTKLTDKPGDIDSFSLGTVNQEMIINEGMTITMQCSAPIDRFPDDIKWYNSTNLLATDVLGRVVIKETKEAPFHSSLLTIRDIQISDEGDFTCKGTAKNGSIVKNYYQVHVNGSLCYVFSVSNLAVVDNAAIICLMKS</sequence>
<protein>
    <recommendedName>
        <fullName evidence="5">Ig-like domain-containing protein</fullName>
    </recommendedName>
</protein>
<dbReference type="SMART" id="SM00408">
    <property type="entry name" value="IGc2"/>
    <property type="match status" value="2"/>
</dbReference>
<evidence type="ECO:0000259" key="5">
    <source>
        <dbReference type="PROSITE" id="PS50835"/>
    </source>
</evidence>
<proteinExistence type="predicted"/>
<name>A0AAV7ISN0_COTGL</name>
<reference evidence="6 7" key="1">
    <citation type="journal article" date="2021" name="J. Hered.">
        <title>A chromosome-level genome assembly of the parasitoid wasp, Cotesia glomerata (Hymenoptera: Braconidae).</title>
        <authorList>
            <person name="Pinto B.J."/>
            <person name="Weis J.J."/>
            <person name="Gamble T."/>
            <person name="Ode P.J."/>
            <person name="Paul R."/>
            <person name="Zaspel J.M."/>
        </authorList>
    </citation>
    <scope>NUCLEOTIDE SEQUENCE [LARGE SCALE GENOMIC DNA]</scope>
    <source>
        <strain evidence="6">CgM1</strain>
    </source>
</reference>
<keyword evidence="7" id="KW-1185">Reference proteome</keyword>
<evidence type="ECO:0000313" key="7">
    <source>
        <dbReference type="Proteomes" id="UP000826195"/>
    </source>
</evidence>
<feature type="domain" description="Ig-like" evidence="5">
    <location>
        <begin position="629"/>
        <end position="731"/>
    </location>
</feature>